<gene>
    <name evidence="4" type="ORF">AMAG_07644</name>
</gene>
<evidence type="ECO:0000313" key="5">
    <source>
        <dbReference type="Proteomes" id="UP000054350"/>
    </source>
</evidence>
<feature type="compositionally biased region" description="Low complexity" evidence="3">
    <location>
        <begin position="196"/>
        <end position="205"/>
    </location>
</feature>
<dbReference type="Proteomes" id="UP000054350">
    <property type="component" value="Unassembled WGS sequence"/>
</dbReference>
<comment type="similarity">
    <text evidence="1">Belongs to the CWC16 family.</text>
</comment>
<feature type="region of interest" description="Disordered" evidence="3">
    <location>
        <begin position="196"/>
        <end position="230"/>
    </location>
</feature>
<reference evidence="5" key="2">
    <citation type="submission" date="2009-11" db="EMBL/GenBank/DDBJ databases">
        <title>The Genome Sequence of Allomyces macrogynus strain ATCC 38327.</title>
        <authorList>
            <consortium name="The Broad Institute Genome Sequencing Platform"/>
            <person name="Russ C."/>
            <person name="Cuomo C."/>
            <person name="Shea T."/>
            <person name="Young S.K."/>
            <person name="Zeng Q."/>
            <person name="Koehrsen M."/>
            <person name="Haas B."/>
            <person name="Borodovsky M."/>
            <person name="Guigo R."/>
            <person name="Alvarado L."/>
            <person name="Berlin A."/>
            <person name="Borenstein D."/>
            <person name="Chen Z."/>
            <person name="Engels R."/>
            <person name="Freedman E."/>
            <person name="Gellesch M."/>
            <person name="Goldberg J."/>
            <person name="Griggs A."/>
            <person name="Gujja S."/>
            <person name="Heiman D."/>
            <person name="Hepburn T."/>
            <person name="Howarth C."/>
            <person name="Jen D."/>
            <person name="Larson L."/>
            <person name="Lewis B."/>
            <person name="Mehta T."/>
            <person name="Park D."/>
            <person name="Pearson M."/>
            <person name="Roberts A."/>
            <person name="Saif S."/>
            <person name="Shenoy N."/>
            <person name="Sisk P."/>
            <person name="Stolte C."/>
            <person name="Sykes S."/>
            <person name="Walk T."/>
            <person name="White J."/>
            <person name="Yandava C."/>
            <person name="Burger G."/>
            <person name="Gray M.W."/>
            <person name="Holland P.W.H."/>
            <person name="King N."/>
            <person name="Lang F.B.F."/>
            <person name="Roger A.J."/>
            <person name="Ruiz-Trillo I."/>
            <person name="Lander E."/>
            <person name="Nusbaum C."/>
        </authorList>
    </citation>
    <scope>NUCLEOTIDE SEQUENCE [LARGE SCALE GENOMIC DNA]</scope>
    <source>
        <strain evidence="5">ATCC 38327</strain>
    </source>
</reference>
<feature type="compositionally biased region" description="Polar residues" evidence="3">
    <location>
        <begin position="217"/>
        <end position="227"/>
    </location>
</feature>
<proteinExistence type="inferred from homology"/>
<keyword evidence="5" id="KW-1185">Reference proteome</keyword>
<sequence>MGVRYNAEKKKVGNYYSTPIWSFRMKCHLCPNWIEIHTDPKNTRYVVASGAKQKVEEFDPADAGTMQINDESTTARIASDPLFKLEHATLDQQRAKIANDELEELKETRDAHWEDPYAMNQELRRKFREDKKKRQVLAKEATEIQDRIGTTIPILPEAPEDAAEARLILTDAARDRVAAKVEQRKTQIMSESIFARSSAPSSSSALHRVARPATKRAGSSSKTSVPSRLQRMVIEAKRAQGK</sequence>
<evidence type="ECO:0008006" key="6">
    <source>
        <dbReference type="Google" id="ProtNLM"/>
    </source>
</evidence>
<evidence type="ECO:0000256" key="3">
    <source>
        <dbReference type="SAM" id="MobiDB-lite"/>
    </source>
</evidence>
<dbReference type="PANTHER" id="PTHR12111:SF2">
    <property type="entry name" value="SPLICING FACTOR YJU2B-RELATED"/>
    <property type="match status" value="1"/>
</dbReference>
<dbReference type="AlphaFoldDB" id="A0A0L0SIZ7"/>
<name>A0A0L0SIZ7_ALLM3</name>
<dbReference type="VEuPathDB" id="FungiDB:AMAG_07644"/>
<reference evidence="4 5" key="1">
    <citation type="submission" date="2009-11" db="EMBL/GenBank/DDBJ databases">
        <title>Annotation of Allomyces macrogynus ATCC 38327.</title>
        <authorList>
            <consortium name="The Broad Institute Genome Sequencing Platform"/>
            <person name="Russ C."/>
            <person name="Cuomo C."/>
            <person name="Burger G."/>
            <person name="Gray M.W."/>
            <person name="Holland P.W.H."/>
            <person name="King N."/>
            <person name="Lang F.B.F."/>
            <person name="Roger A.J."/>
            <person name="Ruiz-Trillo I."/>
            <person name="Young S.K."/>
            <person name="Zeng Q."/>
            <person name="Gargeya S."/>
            <person name="Fitzgerald M."/>
            <person name="Haas B."/>
            <person name="Abouelleil A."/>
            <person name="Alvarado L."/>
            <person name="Arachchi H.M."/>
            <person name="Berlin A."/>
            <person name="Chapman S.B."/>
            <person name="Gearin G."/>
            <person name="Goldberg J."/>
            <person name="Griggs A."/>
            <person name="Gujja S."/>
            <person name="Hansen M."/>
            <person name="Heiman D."/>
            <person name="Howarth C."/>
            <person name="Larimer J."/>
            <person name="Lui A."/>
            <person name="MacDonald P.J.P."/>
            <person name="McCowen C."/>
            <person name="Montmayeur A."/>
            <person name="Murphy C."/>
            <person name="Neiman D."/>
            <person name="Pearson M."/>
            <person name="Priest M."/>
            <person name="Roberts A."/>
            <person name="Saif S."/>
            <person name="Shea T."/>
            <person name="Sisk P."/>
            <person name="Stolte C."/>
            <person name="Sykes S."/>
            <person name="Wortman J."/>
            <person name="Nusbaum C."/>
            <person name="Birren B."/>
        </authorList>
    </citation>
    <scope>NUCLEOTIDE SEQUENCE [LARGE SCALE GENOMIC DNA]</scope>
    <source>
        <strain evidence="4 5">ATCC 38327</strain>
    </source>
</reference>
<dbReference type="OrthoDB" id="360327at2759"/>
<dbReference type="PANTHER" id="PTHR12111">
    <property type="entry name" value="SPLICING FACTOR YJU2"/>
    <property type="match status" value="1"/>
</dbReference>
<feature type="coiled-coil region" evidence="2">
    <location>
        <begin position="85"/>
        <end position="140"/>
    </location>
</feature>
<accession>A0A0L0SIZ7</accession>
<dbReference type="InterPro" id="IPR007590">
    <property type="entry name" value="Saf4/Yju2"/>
</dbReference>
<dbReference type="Pfam" id="PF04502">
    <property type="entry name" value="Saf4_Yju2"/>
    <property type="match status" value="1"/>
</dbReference>
<dbReference type="GO" id="GO:0071014">
    <property type="term" value="C:post-mRNA release spliceosomal complex"/>
    <property type="evidence" value="ECO:0007669"/>
    <property type="project" value="TreeGrafter"/>
</dbReference>
<dbReference type="GO" id="GO:0005684">
    <property type="term" value="C:U2-type spliceosomal complex"/>
    <property type="evidence" value="ECO:0007669"/>
    <property type="project" value="TreeGrafter"/>
</dbReference>
<organism evidence="4 5">
    <name type="scientific">Allomyces macrogynus (strain ATCC 38327)</name>
    <name type="common">Allomyces javanicus var. macrogynus</name>
    <dbReference type="NCBI Taxonomy" id="578462"/>
    <lineage>
        <taxon>Eukaryota</taxon>
        <taxon>Fungi</taxon>
        <taxon>Fungi incertae sedis</taxon>
        <taxon>Blastocladiomycota</taxon>
        <taxon>Blastocladiomycetes</taxon>
        <taxon>Blastocladiales</taxon>
        <taxon>Blastocladiaceae</taxon>
        <taxon>Allomyces</taxon>
    </lineage>
</organism>
<evidence type="ECO:0000256" key="2">
    <source>
        <dbReference type="SAM" id="Coils"/>
    </source>
</evidence>
<dbReference type="EMBL" id="GG745340">
    <property type="protein sequence ID" value="KNE62424.1"/>
    <property type="molecule type" value="Genomic_DNA"/>
</dbReference>
<evidence type="ECO:0000256" key="1">
    <source>
        <dbReference type="ARBA" id="ARBA00005595"/>
    </source>
</evidence>
<keyword evidence="2" id="KW-0175">Coiled coil</keyword>
<protein>
    <recommendedName>
        <fullName evidence="6">CWC16 protein</fullName>
    </recommendedName>
</protein>
<dbReference type="GO" id="GO:0000398">
    <property type="term" value="P:mRNA splicing, via spliceosome"/>
    <property type="evidence" value="ECO:0007669"/>
    <property type="project" value="InterPro"/>
</dbReference>
<evidence type="ECO:0000313" key="4">
    <source>
        <dbReference type="EMBL" id="KNE62424.1"/>
    </source>
</evidence>